<dbReference type="PANTHER" id="PTHR22803">
    <property type="entry name" value="MANNOSE, PHOSPHOLIPASE, LECTIN RECEPTOR RELATED"/>
    <property type="match status" value="1"/>
</dbReference>
<dbReference type="Proteomes" id="UP000261420">
    <property type="component" value="Unplaced"/>
</dbReference>
<evidence type="ECO:0000259" key="2">
    <source>
        <dbReference type="PROSITE" id="PS50041"/>
    </source>
</evidence>
<dbReference type="PROSITE" id="PS50041">
    <property type="entry name" value="C_TYPE_LECTIN_2"/>
    <property type="match status" value="1"/>
</dbReference>
<dbReference type="RefSeq" id="XP_022602132.1">
    <property type="nucleotide sequence ID" value="XM_022746411.1"/>
</dbReference>
<dbReference type="InterPro" id="IPR016187">
    <property type="entry name" value="CTDL_fold"/>
</dbReference>
<dbReference type="OMA" id="ICETRVL"/>
<keyword evidence="1" id="KW-0472">Membrane</keyword>
<dbReference type="InterPro" id="IPR016186">
    <property type="entry name" value="C-type_lectin-like/link_sf"/>
</dbReference>
<reference evidence="3" key="2">
    <citation type="submission" date="2025-09" db="UniProtKB">
        <authorList>
            <consortium name="Ensembl"/>
        </authorList>
    </citation>
    <scope>IDENTIFICATION</scope>
</reference>
<accession>A0A3B4TSJ9</accession>
<dbReference type="Ensembl" id="ENSSDUT00000009154.1">
    <property type="protein sequence ID" value="ENSSDUP00000008978.1"/>
    <property type="gene ID" value="ENSSDUG00000006612.1"/>
</dbReference>
<dbReference type="GeneTree" id="ENSGT00940000162906"/>
<dbReference type="GeneID" id="111222620"/>
<dbReference type="KEGG" id="sdu:111222620"/>
<evidence type="ECO:0000256" key="1">
    <source>
        <dbReference type="SAM" id="Phobius"/>
    </source>
</evidence>
<dbReference type="SMART" id="SM00034">
    <property type="entry name" value="CLECT"/>
    <property type="match status" value="1"/>
</dbReference>
<dbReference type="InterPro" id="IPR001304">
    <property type="entry name" value="C-type_lectin-like"/>
</dbReference>
<keyword evidence="1" id="KW-0812">Transmembrane</keyword>
<feature type="transmembrane region" description="Helical" evidence="1">
    <location>
        <begin position="58"/>
        <end position="84"/>
    </location>
</feature>
<evidence type="ECO:0000313" key="3">
    <source>
        <dbReference type="Ensembl" id="ENSSDUP00000008978.1"/>
    </source>
</evidence>
<proteinExistence type="predicted"/>
<evidence type="ECO:0000313" key="4">
    <source>
        <dbReference type="Proteomes" id="UP000261420"/>
    </source>
</evidence>
<dbReference type="SUPFAM" id="SSF56436">
    <property type="entry name" value="C-type lectin-like"/>
    <property type="match status" value="1"/>
</dbReference>
<keyword evidence="4" id="KW-1185">Reference proteome</keyword>
<keyword evidence="1" id="KW-1133">Transmembrane helix</keyword>
<feature type="domain" description="C-type lectin" evidence="2">
    <location>
        <begin position="160"/>
        <end position="282"/>
    </location>
</feature>
<protein>
    <submittedName>
        <fullName evidence="3">C-type lectin domain family 4 member G-like</fullName>
    </submittedName>
</protein>
<name>A0A3B4TSJ9_SERDU</name>
<dbReference type="InterPro" id="IPR050111">
    <property type="entry name" value="C-type_lectin/snaclec_domain"/>
</dbReference>
<dbReference type="AlphaFoldDB" id="A0A3B4TSJ9"/>
<organism evidence="3 4">
    <name type="scientific">Seriola dumerili</name>
    <name type="common">Greater amberjack</name>
    <name type="synonym">Caranx dumerili</name>
    <dbReference type="NCBI Taxonomy" id="41447"/>
    <lineage>
        <taxon>Eukaryota</taxon>
        <taxon>Metazoa</taxon>
        <taxon>Chordata</taxon>
        <taxon>Craniata</taxon>
        <taxon>Vertebrata</taxon>
        <taxon>Euteleostomi</taxon>
        <taxon>Actinopterygii</taxon>
        <taxon>Neopterygii</taxon>
        <taxon>Teleostei</taxon>
        <taxon>Neoteleostei</taxon>
        <taxon>Acanthomorphata</taxon>
        <taxon>Carangaria</taxon>
        <taxon>Carangiformes</taxon>
        <taxon>Carangidae</taxon>
        <taxon>Seriola</taxon>
    </lineage>
</organism>
<dbReference type="Gene3D" id="3.10.100.10">
    <property type="entry name" value="Mannose-Binding Protein A, subunit A"/>
    <property type="match status" value="1"/>
</dbReference>
<dbReference type="Pfam" id="PF00059">
    <property type="entry name" value="Lectin_C"/>
    <property type="match status" value="1"/>
</dbReference>
<reference evidence="3" key="1">
    <citation type="submission" date="2025-08" db="UniProtKB">
        <authorList>
            <consortium name="Ensembl"/>
        </authorList>
    </citation>
    <scope>IDENTIFICATION</scope>
</reference>
<sequence>MPMLQLIIMEEELNYVTVTFKEKTNDLEIIYDEVKAEQVWDTDPVIQESEKKAPLCTLLHLVAAGLGVVCVILVSVIIALTIHLKTVMSEHNRENMTLTAQNLLLTKERTDLERQTEELTRERDGLNWTIRVILEHENFPVNTYCPQKVCRPCLDGWVPFQSSCYLFSKDKYSSYWNTWKESQASCKQTMADLVVIDSQEEQEFISNHTEEYRDERHGYWIGLSKNEMDTRMWVDGSNVTMMYWTAQEPDPRVPCVLSLPHEDPMANWQTAGCSMKNRYICERRALIKAD</sequence>